<accession>A0A3M7R7P0</accession>
<sequence>MCPPRPWAASEHSITADNCGYPTPVLILVVHTEPGPIPTLTISAPDKINSSTISPVTTLPAIMCSGFSLAKFIQSSTLTCLATVVNKPFLDISLATENVPTVSIFEAIMGTPQNFLLLWQKLVVNFGRVQGAYITATFECATLGSNQNILEIQLYISFLYNQNWRIQKTKHLDYFNSFKSYKLKTKAFGDMRNLK</sequence>
<comment type="caution">
    <text evidence="1">The sequence shown here is derived from an EMBL/GenBank/DDBJ whole genome shotgun (WGS) entry which is preliminary data.</text>
</comment>
<keyword evidence="2" id="KW-1185">Reference proteome</keyword>
<reference evidence="1 2" key="1">
    <citation type="journal article" date="2018" name="Sci. Rep.">
        <title>Genomic signatures of local adaptation to the degree of environmental predictability in rotifers.</title>
        <authorList>
            <person name="Franch-Gras L."/>
            <person name="Hahn C."/>
            <person name="Garcia-Roger E.M."/>
            <person name="Carmona M.J."/>
            <person name="Serra M."/>
            <person name="Gomez A."/>
        </authorList>
    </citation>
    <scope>NUCLEOTIDE SEQUENCE [LARGE SCALE GENOMIC DNA]</scope>
    <source>
        <strain evidence="1">HYR1</strain>
    </source>
</reference>
<gene>
    <name evidence="1" type="ORF">BpHYR1_016513</name>
</gene>
<dbReference type="EMBL" id="REGN01004039">
    <property type="protein sequence ID" value="RNA19469.1"/>
    <property type="molecule type" value="Genomic_DNA"/>
</dbReference>
<name>A0A3M7R7P0_BRAPC</name>
<evidence type="ECO:0000313" key="2">
    <source>
        <dbReference type="Proteomes" id="UP000276133"/>
    </source>
</evidence>
<proteinExistence type="predicted"/>
<dbReference type="Proteomes" id="UP000276133">
    <property type="component" value="Unassembled WGS sequence"/>
</dbReference>
<evidence type="ECO:0000313" key="1">
    <source>
        <dbReference type="EMBL" id="RNA19469.1"/>
    </source>
</evidence>
<organism evidence="1 2">
    <name type="scientific">Brachionus plicatilis</name>
    <name type="common">Marine rotifer</name>
    <name type="synonym">Brachionus muelleri</name>
    <dbReference type="NCBI Taxonomy" id="10195"/>
    <lineage>
        <taxon>Eukaryota</taxon>
        <taxon>Metazoa</taxon>
        <taxon>Spiralia</taxon>
        <taxon>Gnathifera</taxon>
        <taxon>Rotifera</taxon>
        <taxon>Eurotatoria</taxon>
        <taxon>Monogononta</taxon>
        <taxon>Pseudotrocha</taxon>
        <taxon>Ploima</taxon>
        <taxon>Brachionidae</taxon>
        <taxon>Brachionus</taxon>
    </lineage>
</organism>
<dbReference type="AlphaFoldDB" id="A0A3M7R7P0"/>
<protein>
    <submittedName>
        <fullName evidence="1">Uncharacterized protein</fullName>
    </submittedName>
</protein>